<dbReference type="GO" id="GO:0045490">
    <property type="term" value="P:pectin catabolic process"/>
    <property type="evidence" value="ECO:0007669"/>
    <property type="project" value="UniProtKB-UniRule"/>
</dbReference>
<dbReference type="AlphaFoldDB" id="A0A6P6AXT5"/>
<keyword evidence="8" id="KW-0961">Cell wall biogenesis/degradation</keyword>
<keyword evidence="6 10" id="KW-0378">Hydrolase</keyword>
<keyword evidence="4" id="KW-0134">Cell wall</keyword>
<dbReference type="InterPro" id="IPR000070">
    <property type="entry name" value="Pectinesterase_cat"/>
</dbReference>
<evidence type="ECO:0000256" key="2">
    <source>
        <dbReference type="ARBA" id="ARBA00005184"/>
    </source>
</evidence>
<name>A0A6P6AXT5_DURZI</name>
<dbReference type="OrthoDB" id="2019149at2759"/>
<keyword evidence="5" id="KW-0964">Secreted</keyword>
<accession>A0A6P6AXT5</accession>
<evidence type="ECO:0000256" key="4">
    <source>
        <dbReference type="ARBA" id="ARBA00022512"/>
    </source>
</evidence>
<dbReference type="PANTHER" id="PTHR31707">
    <property type="entry name" value="PECTINESTERASE"/>
    <property type="match status" value="1"/>
</dbReference>
<dbReference type="GO" id="GO:0042545">
    <property type="term" value="P:cell wall modification"/>
    <property type="evidence" value="ECO:0007669"/>
    <property type="project" value="UniProtKB-UniRule"/>
</dbReference>
<dbReference type="Gene3D" id="2.160.20.10">
    <property type="entry name" value="Single-stranded right-handed beta-helix, Pectin lyase-like"/>
    <property type="match status" value="1"/>
</dbReference>
<dbReference type="Proteomes" id="UP000515121">
    <property type="component" value="Unplaced"/>
</dbReference>
<dbReference type="InterPro" id="IPR011050">
    <property type="entry name" value="Pectin_lyase_fold/virulence"/>
</dbReference>
<dbReference type="InterPro" id="IPR033131">
    <property type="entry name" value="Pectinesterase_Asp_AS"/>
</dbReference>
<proteinExistence type="predicted"/>
<dbReference type="SUPFAM" id="SSF51126">
    <property type="entry name" value="Pectin lyase-like"/>
    <property type="match status" value="1"/>
</dbReference>
<dbReference type="UniPathway" id="UPA00545">
    <property type="reaction ID" value="UER00823"/>
</dbReference>
<evidence type="ECO:0000256" key="1">
    <source>
        <dbReference type="ARBA" id="ARBA00004191"/>
    </source>
</evidence>
<comment type="catalytic activity">
    <reaction evidence="10">
        <text>[(1-&gt;4)-alpha-D-galacturonosyl methyl ester](n) + n H2O = [(1-&gt;4)-alpha-D-galacturonosyl](n) + n methanol + n H(+)</text>
        <dbReference type="Rhea" id="RHEA:22380"/>
        <dbReference type="Rhea" id="RHEA-COMP:14570"/>
        <dbReference type="Rhea" id="RHEA-COMP:14573"/>
        <dbReference type="ChEBI" id="CHEBI:15377"/>
        <dbReference type="ChEBI" id="CHEBI:15378"/>
        <dbReference type="ChEBI" id="CHEBI:17790"/>
        <dbReference type="ChEBI" id="CHEBI:140522"/>
        <dbReference type="ChEBI" id="CHEBI:140523"/>
        <dbReference type="EC" id="3.1.1.11"/>
    </reaction>
</comment>
<evidence type="ECO:0000256" key="5">
    <source>
        <dbReference type="ARBA" id="ARBA00022525"/>
    </source>
</evidence>
<dbReference type="PROSITE" id="PS00503">
    <property type="entry name" value="PECTINESTERASE_2"/>
    <property type="match status" value="1"/>
</dbReference>
<evidence type="ECO:0000256" key="7">
    <source>
        <dbReference type="ARBA" id="ARBA00023085"/>
    </source>
</evidence>
<comment type="pathway">
    <text evidence="2 10">Glycan metabolism; pectin degradation; 2-dehydro-3-deoxy-D-gluconate from pectin: step 1/5.</text>
</comment>
<evidence type="ECO:0000259" key="11">
    <source>
        <dbReference type="Pfam" id="PF01095"/>
    </source>
</evidence>
<reference evidence="13" key="1">
    <citation type="submission" date="2025-08" db="UniProtKB">
        <authorList>
            <consortium name="RefSeq"/>
        </authorList>
    </citation>
    <scope>IDENTIFICATION</scope>
    <source>
        <tissue evidence="13">Fruit stalk</tissue>
    </source>
</reference>
<evidence type="ECO:0000256" key="10">
    <source>
        <dbReference type="RuleBase" id="RU000589"/>
    </source>
</evidence>
<comment type="subcellular location">
    <subcellularLocation>
        <location evidence="1">Secreted</location>
        <location evidence="1">Cell wall</location>
    </subcellularLocation>
</comment>
<evidence type="ECO:0000313" key="13">
    <source>
        <dbReference type="RefSeq" id="XP_022769678.1"/>
    </source>
</evidence>
<dbReference type="GO" id="GO:0030599">
    <property type="term" value="F:pectinesterase activity"/>
    <property type="evidence" value="ECO:0007669"/>
    <property type="project" value="UniProtKB-UniRule"/>
</dbReference>
<feature type="domain" description="Pectinesterase catalytic" evidence="11">
    <location>
        <begin position="1"/>
        <end position="250"/>
    </location>
</feature>
<evidence type="ECO:0000256" key="8">
    <source>
        <dbReference type="ARBA" id="ARBA00023316"/>
    </source>
</evidence>
<protein>
    <recommendedName>
        <fullName evidence="3 10">Pectinesterase</fullName>
        <ecNumber evidence="3 10">3.1.1.11</ecNumber>
    </recommendedName>
</protein>
<dbReference type="EC" id="3.1.1.11" evidence="3 10"/>
<evidence type="ECO:0000313" key="12">
    <source>
        <dbReference type="Proteomes" id="UP000515121"/>
    </source>
</evidence>
<sequence length="265" mass="28822">MLVGDGIGQTIITGSKSVGGGSTTFNCFSFLKCGISASVGDGFIARDITFRNTAGPKNNQAVALRSGSDLSVFYKCSFEGYQDTLFVHSGRQFYRECDIYGTVDFIFGNAAVVFQNCNIFARNPPNKTNTVTAQGRTDPNDTSGIIIHNSRVTAASDLIPVQSSVKTFLGRPWQQYSRTVFMKTFLDSLINPAGWMEWKGNFALKTLYYAEYMNTGPGSSTSNRVRWPGYHVLTSASEASKFTVSNFIAGSFWLPATGVPFASGL</sequence>
<gene>
    <name evidence="13" type="primary">LOC111313281</name>
</gene>
<dbReference type="GeneID" id="111313281"/>
<dbReference type="Pfam" id="PF01095">
    <property type="entry name" value="Pectinesterase"/>
    <property type="match status" value="1"/>
</dbReference>
<dbReference type="RefSeq" id="XP_022769678.1">
    <property type="nucleotide sequence ID" value="XM_022913943.1"/>
</dbReference>
<evidence type="ECO:0000256" key="9">
    <source>
        <dbReference type="PROSITE-ProRule" id="PRU10040"/>
    </source>
</evidence>
<feature type="active site" evidence="9">
    <location>
        <position position="104"/>
    </location>
</feature>
<evidence type="ECO:0000256" key="6">
    <source>
        <dbReference type="ARBA" id="ARBA00022801"/>
    </source>
</evidence>
<keyword evidence="7 10" id="KW-0063">Aspartyl esterase</keyword>
<dbReference type="FunFam" id="2.160.20.10:FF:000029">
    <property type="entry name" value="Pectinesterase 4"/>
    <property type="match status" value="1"/>
</dbReference>
<keyword evidence="12" id="KW-1185">Reference proteome</keyword>
<dbReference type="InterPro" id="IPR012334">
    <property type="entry name" value="Pectin_lyas_fold"/>
</dbReference>
<organism evidence="12 13">
    <name type="scientific">Durio zibethinus</name>
    <name type="common">Durian</name>
    <dbReference type="NCBI Taxonomy" id="66656"/>
    <lineage>
        <taxon>Eukaryota</taxon>
        <taxon>Viridiplantae</taxon>
        <taxon>Streptophyta</taxon>
        <taxon>Embryophyta</taxon>
        <taxon>Tracheophyta</taxon>
        <taxon>Spermatophyta</taxon>
        <taxon>Magnoliopsida</taxon>
        <taxon>eudicotyledons</taxon>
        <taxon>Gunneridae</taxon>
        <taxon>Pentapetalae</taxon>
        <taxon>rosids</taxon>
        <taxon>malvids</taxon>
        <taxon>Malvales</taxon>
        <taxon>Malvaceae</taxon>
        <taxon>Helicteroideae</taxon>
        <taxon>Durio</taxon>
    </lineage>
</organism>
<evidence type="ECO:0000256" key="3">
    <source>
        <dbReference type="ARBA" id="ARBA00013229"/>
    </source>
</evidence>
<dbReference type="KEGG" id="dzi:111313281"/>